<dbReference type="Proteomes" id="UP000499080">
    <property type="component" value="Unassembled WGS sequence"/>
</dbReference>
<protein>
    <submittedName>
        <fullName evidence="1">Uncharacterized protein</fullName>
    </submittedName>
</protein>
<comment type="caution">
    <text evidence="1">The sequence shown here is derived from an EMBL/GenBank/DDBJ whole genome shotgun (WGS) entry which is preliminary data.</text>
</comment>
<dbReference type="EMBL" id="BGPR01000339">
    <property type="protein sequence ID" value="GBM14107.1"/>
    <property type="molecule type" value="Genomic_DNA"/>
</dbReference>
<gene>
    <name evidence="1" type="ORF">AVEN_60946_1</name>
</gene>
<evidence type="ECO:0000313" key="1">
    <source>
        <dbReference type="EMBL" id="GBM14107.1"/>
    </source>
</evidence>
<organism evidence="1 2">
    <name type="scientific">Araneus ventricosus</name>
    <name type="common">Orbweaver spider</name>
    <name type="synonym">Epeira ventricosa</name>
    <dbReference type="NCBI Taxonomy" id="182803"/>
    <lineage>
        <taxon>Eukaryota</taxon>
        <taxon>Metazoa</taxon>
        <taxon>Ecdysozoa</taxon>
        <taxon>Arthropoda</taxon>
        <taxon>Chelicerata</taxon>
        <taxon>Arachnida</taxon>
        <taxon>Araneae</taxon>
        <taxon>Araneomorphae</taxon>
        <taxon>Entelegynae</taxon>
        <taxon>Araneoidea</taxon>
        <taxon>Araneidae</taxon>
        <taxon>Araneus</taxon>
    </lineage>
</organism>
<accession>A0A4Y2DDB1</accession>
<name>A0A4Y2DDB1_ARAVE</name>
<sequence>MENDALFINTQENTRHRYITGKIGLVQFCNTNGQQINSNNNNSTFNNAQLTSSHCRQNSKAIIIDSSFARYLYLFRLDITSHRNLSKILHNSVPSRDKSNISDTLLPSPKNVAEVEGHWLDIPRYGYSEPL</sequence>
<reference evidence="1 2" key="1">
    <citation type="journal article" date="2019" name="Sci. Rep.">
        <title>Orb-weaving spider Araneus ventricosus genome elucidates the spidroin gene catalogue.</title>
        <authorList>
            <person name="Kono N."/>
            <person name="Nakamura H."/>
            <person name="Ohtoshi R."/>
            <person name="Moran D.A.P."/>
            <person name="Shinohara A."/>
            <person name="Yoshida Y."/>
            <person name="Fujiwara M."/>
            <person name="Mori M."/>
            <person name="Tomita M."/>
            <person name="Arakawa K."/>
        </authorList>
    </citation>
    <scope>NUCLEOTIDE SEQUENCE [LARGE SCALE GENOMIC DNA]</scope>
</reference>
<keyword evidence="2" id="KW-1185">Reference proteome</keyword>
<proteinExistence type="predicted"/>
<dbReference type="AlphaFoldDB" id="A0A4Y2DDB1"/>
<evidence type="ECO:0000313" key="2">
    <source>
        <dbReference type="Proteomes" id="UP000499080"/>
    </source>
</evidence>